<dbReference type="EMBL" id="CM039428">
    <property type="protein sequence ID" value="KAI4352015.1"/>
    <property type="molecule type" value="Genomic_DNA"/>
</dbReference>
<sequence length="385" mass="40124">MSSAGGNSGGGSGSAAGFASGAPQNYFCHQCNQTVSISPSSSDLICPNCNGGFIEEVENSIPSPNPNPTSPFFSFSSEFGGGSSGFPLIFSSGGSSGAGGPLFDDLSALFGSGPNRSSSPFSDADAFNPFAFLQNYLQTLRAGGANVQFVIENSADPGGGLRLPSNLNLGDYFFGPGLEQLIQQLAENDPNRYGTPPASKSAIEELSSIKISEELLASDSSQCAVCKDEFVLGEEAKQIPCKHIYHKDCILPWLEMHNSCPVCRYELPTDDPDYEQRVRGTFGSVHVNRNQSTGIGGSGDSSEGGNGGNAGAGGGIASGENLHSPGVAERRFRVALPWPFRQISSIAETSNVGNASNSGNDSGESNPGSRGNQNFESETRQEDLD</sequence>
<proteinExistence type="predicted"/>
<accession>A0ACB9PTD8</accession>
<organism evidence="1 2">
    <name type="scientific">Bauhinia variegata</name>
    <name type="common">Purple orchid tree</name>
    <name type="synonym">Phanera variegata</name>
    <dbReference type="NCBI Taxonomy" id="167791"/>
    <lineage>
        <taxon>Eukaryota</taxon>
        <taxon>Viridiplantae</taxon>
        <taxon>Streptophyta</taxon>
        <taxon>Embryophyta</taxon>
        <taxon>Tracheophyta</taxon>
        <taxon>Spermatophyta</taxon>
        <taxon>Magnoliopsida</taxon>
        <taxon>eudicotyledons</taxon>
        <taxon>Gunneridae</taxon>
        <taxon>Pentapetalae</taxon>
        <taxon>rosids</taxon>
        <taxon>fabids</taxon>
        <taxon>Fabales</taxon>
        <taxon>Fabaceae</taxon>
        <taxon>Cercidoideae</taxon>
        <taxon>Cercideae</taxon>
        <taxon>Bauhiniinae</taxon>
        <taxon>Bauhinia</taxon>
    </lineage>
</organism>
<comment type="caution">
    <text evidence="1">The sequence shown here is derived from an EMBL/GenBank/DDBJ whole genome shotgun (WGS) entry which is preliminary data.</text>
</comment>
<keyword evidence="2" id="KW-1185">Reference proteome</keyword>
<name>A0ACB9PTD8_BAUVA</name>
<protein>
    <submittedName>
        <fullName evidence="1">Uncharacterized protein</fullName>
    </submittedName>
</protein>
<gene>
    <name evidence="1" type="ORF">L6164_006305</name>
</gene>
<dbReference type="Proteomes" id="UP000828941">
    <property type="component" value="Chromosome 3"/>
</dbReference>
<reference evidence="1 2" key="1">
    <citation type="journal article" date="2022" name="DNA Res.">
        <title>Chromosomal-level genome assembly of the orchid tree Bauhinia variegata (Leguminosae; Cercidoideae) supports the allotetraploid origin hypothesis of Bauhinia.</title>
        <authorList>
            <person name="Zhong Y."/>
            <person name="Chen Y."/>
            <person name="Zheng D."/>
            <person name="Pang J."/>
            <person name="Liu Y."/>
            <person name="Luo S."/>
            <person name="Meng S."/>
            <person name="Qian L."/>
            <person name="Wei D."/>
            <person name="Dai S."/>
            <person name="Zhou R."/>
        </authorList>
    </citation>
    <scope>NUCLEOTIDE SEQUENCE [LARGE SCALE GENOMIC DNA]</scope>
    <source>
        <strain evidence="1">BV-YZ2020</strain>
    </source>
</reference>
<evidence type="ECO:0000313" key="2">
    <source>
        <dbReference type="Proteomes" id="UP000828941"/>
    </source>
</evidence>
<evidence type="ECO:0000313" key="1">
    <source>
        <dbReference type="EMBL" id="KAI4352015.1"/>
    </source>
</evidence>